<feature type="compositionally biased region" description="Acidic residues" evidence="1">
    <location>
        <begin position="224"/>
        <end position="240"/>
    </location>
</feature>
<feature type="compositionally biased region" description="Low complexity" evidence="1">
    <location>
        <begin position="691"/>
        <end position="708"/>
    </location>
</feature>
<accession>A0A8B6DDS8</accession>
<feature type="compositionally biased region" description="Basic residues" evidence="1">
    <location>
        <begin position="286"/>
        <end position="295"/>
    </location>
</feature>
<organism evidence="2 3">
    <name type="scientific">Mytilus galloprovincialis</name>
    <name type="common">Mediterranean mussel</name>
    <dbReference type="NCBI Taxonomy" id="29158"/>
    <lineage>
        <taxon>Eukaryota</taxon>
        <taxon>Metazoa</taxon>
        <taxon>Spiralia</taxon>
        <taxon>Lophotrochozoa</taxon>
        <taxon>Mollusca</taxon>
        <taxon>Bivalvia</taxon>
        <taxon>Autobranchia</taxon>
        <taxon>Pteriomorphia</taxon>
        <taxon>Mytilida</taxon>
        <taxon>Mytiloidea</taxon>
        <taxon>Mytilidae</taxon>
        <taxon>Mytilinae</taxon>
        <taxon>Mytilus</taxon>
    </lineage>
</organism>
<reference evidence="2" key="1">
    <citation type="submission" date="2018-11" db="EMBL/GenBank/DDBJ databases">
        <authorList>
            <person name="Alioto T."/>
            <person name="Alioto T."/>
        </authorList>
    </citation>
    <scope>NUCLEOTIDE SEQUENCE</scope>
</reference>
<comment type="caution">
    <text evidence="2">The sequence shown here is derived from an EMBL/GenBank/DDBJ whole genome shotgun (WGS) entry which is preliminary data.</text>
</comment>
<keyword evidence="3" id="KW-1185">Reference proteome</keyword>
<dbReference type="OrthoDB" id="6196695at2759"/>
<name>A0A8B6DDS8_MYTGA</name>
<sequence length="831" mass="93670">MTIVEKVNSATQKQQPVEKTSEIKVTSSSEKQMEGQSSGKDVVKDKDDKNKSANNVNTGPVKDIRVLNLTKKIFSSFPIKSEEQSSEDITDVCPDKGSGSVENKDTEVMLYISPEGDLYSASQLEKHDEDIDKKSLLKEDGVVYFIKPLKDEELCDLILEYLDLIKQEPKGLFTLDIAGSLMRTGNKQDVKSESQSMHMMDAAVDQSTSSTSQQGEVIVKEEPEEHEEMEEEEEDEDDIEQLQSLQSGGGLTGQLRVKVLQSLYNKSRFQKKTTAPAEKIETPKALGRKTRRRKASAGTTDSHENPSSTPEIKLKAGRKRKTNRLIIDHLTGLSIIQMKMNMQITNDIVNKNSQVVPSTKKSRKDATDTLFSSPGKGFQSDKLSKIYDSCLVTSTSQDSDDELVDLGLQELPDNAPKYATHCDDTEYLSEDDLNRETSSVTGSMTQKFPVEYTDVKENTKSYIYKKSKRMDERKKDEELVTMPIDPSQIKTEHPDIFDIDSLVHTINRNSEICPRKFNKSFRDIETEMVMTEITGSQTGFPVQKETVNIKQEPNISPIKGLMQMAMQKGLENRDQWGNFSEFDIDSVVNVVNRRDEGRQLDDCHVKDEDQERQLPDCHVNIVKIEDQGRQLEDGIVNFVNRENNGRQLGDGFTNIVKEEIQGRQLEEEAYLGMDDIESLVHYTNRKLPSVSPSKNSASKQPASSAKPQTIVCLRLTEDNKGSKSPNKKGDNSLSLSPQMKKNYKIKDCSVVMDTDIDIQSKLLNLQKNVESAKEDMSRSENDLKRSGGVSDPVLENVAKKPKIGPKCMKRQDKTEVKDLKRNKFVFDHKAK</sequence>
<feature type="region of interest" description="Disordered" evidence="1">
    <location>
        <begin position="201"/>
        <end position="241"/>
    </location>
</feature>
<gene>
    <name evidence="2" type="ORF">MGAL_10B032921</name>
</gene>
<dbReference type="Proteomes" id="UP000596742">
    <property type="component" value="Unassembled WGS sequence"/>
</dbReference>
<proteinExistence type="predicted"/>
<dbReference type="AlphaFoldDB" id="A0A8B6DDS8"/>
<protein>
    <submittedName>
        <fullName evidence="2">Uncharacterized protein</fullName>
    </submittedName>
</protein>
<feature type="compositionally biased region" description="Basic and acidic residues" evidence="1">
    <location>
        <begin position="41"/>
        <end position="51"/>
    </location>
</feature>
<feature type="region of interest" description="Disordered" evidence="1">
    <location>
        <begin position="1"/>
        <end position="59"/>
    </location>
</feature>
<evidence type="ECO:0000313" key="3">
    <source>
        <dbReference type="Proteomes" id="UP000596742"/>
    </source>
</evidence>
<feature type="compositionally biased region" description="Polar residues" evidence="1">
    <location>
        <begin position="205"/>
        <end position="215"/>
    </location>
</feature>
<feature type="non-terminal residue" evidence="2">
    <location>
        <position position="1"/>
    </location>
</feature>
<feature type="region of interest" description="Disordered" evidence="1">
    <location>
        <begin position="270"/>
        <end position="318"/>
    </location>
</feature>
<dbReference type="EMBL" id="UYJE01003359">
    <property type="protein sequence ID" value="VDI18575.1"/>
    <property type="molecule type" value="Genomic_DNA"/>
</dbReference>
<feature type="region of interest" description="Disordered" evidence="1">
    <location>
        <begin position="687"/>
        <end position="738"/>
    </location>
</feature>
<feature type="compositionally biased region" description="Polar residues" evidence="1">
    <location>
        <begin position="297"/>
        <end position="310"/>
    </location>
</feature>
<evidence type="ECO:0000313" key="2">
    <source>
        <dbReference type="EMBL" id="VDI18575.1"/>
    </source>
</evidence>
<evidence type="ECO:0000256" key="1">
    <source>
        <dbReference type="SAM" id="MobiDB-lite"/>
    </source>
</evidence>
<feature type="compositionally biased region" description="Polar residues" evidence="1">
    <location>
        <begin position="8"/>
        <end position="39"/>
    </location>
</feature>